<gene>
    <name evidence="2" type="ORF">E5676_scaffold22G00160</name>
    <name evidence="1" type="ORF">E6C27_scaffold24G003800</name>
</gene>
<comment type="caution">
    <text evidence="1">The sequence shown here is derived from an EMBL/GenBank/DDBJ whole genome shotgun (WGS) entry which is preliminary data.</text>
</comment>
<dbReference type="Proteomes" id="UP000321393">
    <property type="component" value="Unassembled WGS sequence"/>
</dbReference>
<accession>A0A5A7ULP0</accession>
<evidence type="ECO:0000313" key="1">
    <source>
        <dbReference type="EMBL" id="KAA0054585.1"/>
    </source>
</evidence>
<reference evidence="3 4" key="1">
    <citation type="submission" date="2019-08" db="EMBL/GenBank/DDBJ databases">
        <title>Draft genome sequences of two oriental melons (Cucumis melo L. var makuwa).</title>
        <authorList>
            <person name="Kwon S.-Y."/>
        </authorList>
    </citation>
    <scope>NUCLEOTIDE SEQUENCE [LARGE SCALE GENOMIC DNA]</scope>
    <source>
        <strain evidence="4">cv. Chang Bougi</strain>
        <strain evidence="3">cv. SW 3</strain>
        <tissue evidence="1">Leaf</tissue>
    </source>
</reference>
<evidence type="ECO:0000313" key="2">
    <source>
        <dbReference type="EMBL" id="TYK27549.1"/>
    </source>
</evidence>
<evidence type="ECO:0000313" key="3">
    <source>
        <dbReference type="Proteomes" id="UP000321393"/>
    </source>
</evidence>
<dbReference type="EMBL" id="SSTE01008830">
    <property type="protein sequence ID" value="KAA0054585.1"/>
    <property type="molecule type" value="Genomic_DNA"/>
</dbReference>
<name>A0A5A7ULP0_CUCMM</name>
<proteinExistence type="predicted"/>
<dbReference type="Proteomes" id="UP000321947">
    <property type="component" value="Unassembled WGS sequence"/>
</dbReference>
<protein>
    <recommendedName>
        <fullName evidence="5">Envelope-like protein</fullName>
    </recommendedName>
</protein>
<sequence length="157" mass="17252">MVNTRKGTYTDKSFEEVLEAPSLRAAVHGIQVRGRRFKSTLPRRPYRIPSEKSHAYIPRGLTKSLHKEIDSGNVTKDAETVPTVSEAHFSDMNSDDLDDVPLARLLKKVAALDVVPEKSTDPVLFCSLSREFVSPIPDNTASTDPHAALVDASVVPD</sequence>
<evidence type="ECO:0008006" key="5">
    <source>
        <dbReference type="Google" id="ProtNLM"/>
    </source>
</evidence>
<evidence type="ECO:0000313" key="4">
    <source>
        <dbReference type="Proteomes" id="UP000321947"/>
    </source>
</evidence>
<dbReference type="EMBL" id="SSTD01002678">
    <property type="protein sequence ID" value="TYK27549.1"/>
    <property type="molecule type" value="Genomic_DNA"/>
</dbReference>
<dbReference type="AlphaFoldDB" id="A0A5A7ULP0"/>
<organism evidence="1 3">
    <name type="scientific">Cucumis melo var. makuwa</name>
    <name type="common">Oriental melon</name>
    <dbReference type="NCBI Taxonomy" id="1194695"/>
    <lineage>
        <taxon>Eukaryota</taxon>
        <taxon>Viridiplantae</taxon>
        <taxon>Streptophyta</taxon>
        <taxon>Embryophyta</taxon>
        <taxon>Tracheophyta</taxon>
        <taxon>Spermatophyta</taxon>
        <taxon>Magnoliopsida</taxon>
        <taxon>eudicotyledons</taxon>
        <taxon>Gunneridae</taxon>
        <taxon>Pentapetalae</taxon>
        <taxon>rosids</taxon>
        <taxon>fabids</taxon>
        <taxon>Cucurbitales</taxon>
        <taxon>Cucurbitaceae</taxon>
        <taxon>Benincaseae</taxon>
        <taxon>Cucumis</taxon>
    </lineage>
</organism>